<evidence type="ECO:0000256" key="1">
    <source>
        <dbReference type="ARBA" id="ARBA00023015"/>
    </source>
</evidence>
<keyword evidence="1" id="KW-0805">Transcription regulation</keyword>
<dbReference type="InterPro" id="IPR000843">
    <property type="entry name" value="HTH_LacI"/>
</dbReference>
<dbReference type="GO" id="GO:0000976">
    <property type="term" value="F:transcription cis-regulatory region binding"/>
    <property type="evidence" value="ECO:0007669"/>
    <property type="project" value="TreeGrafter"/>
</dbReference>
<feature type="domain" description="HTH lacI-type" evidence="4">
    <location>
        <begin position="5"/>
        <end position="59"/>
    </location>
</feature>
<dbReference type="RefSeq" id="WP_106151675.1">
    <property type="nucleotide sequence ID" value="NZ_PVTS01000002.1"/>
</dbReference>
<keyword evidence="3" id="KW-0804">Transcription</keyword>
<dbReference type="Proteomes" id="UP000252733">
    <property type="component" value="Unassembled WGS sequence"/>
</dbReference>
<evidence type="ECO:0000313" key="5">
    <source>
        <dbReference type="EMBL" id="RCW31593.1"/>
    </source>
</evidence>
<sequence>MKKIARIKDIAEQAGVSAGTVDRVLHNRGRVSEDAKKRIKKAMEALDYEPNIMARALVSSGEYRIAAIIPNPGNDEYWNAPFAGVEEAADQLRQYGVVVDKFLFNQKDSESFKREAQKVSSSHYSGILVAPIFYRESLAFLNKWKQEKVPFNLFNTHIPDYEPVAYVGQDSYQSGLLAGRLLHYGCKKPGTFMVVHLDEQVTNSTHLVRKEQGFLDYFEDLRSDGYQIVRTEVDFWEDTTRFNHHMNKLLESNADLRGFFVTNSRSFVLADFLIKHNLKHFQLVGYDLLLKNRELLNSGVIDFLINQNPHGQGYWGVKLLADYLVFKKQVEQIKYLPLDVVTKENVQYYE</sequence>
<dbReference type="PANTHER" id="PTHR30146:SF144">
    <property type="entry name" value="LACI-FAMILY TRANSCRIPTION REGULATOR"/>
    <property type="match status" value="1"/>
</dbReference>
<dbReference type="SMART" id="SM00354">
    <property type="entry name" value="HTH_LACI"/>
    <property type="match status" value="1"/>
</dbReference>
<accession>A0A2T0XRU1</accession>
<organism evidence="5 6">
    <name type="scientific">Marinilabilia salmonicolor</name>
    <dbReference type="NCBI Taxonomy" id="989"/>
    <lineage>
        <taxon>Bacteria</taxon>
        <taxon>Pseudomonadati</taxon>
        <taxon>Bacteroidota</taxon>
        <taxon>Bacteroidia</taxon>
        <taxon>Marinilabiliales</taxon>
        <taxon>Marinilabiliaceae</taxon>
        <taxon>Marinilabilia</taxon>
    </lineage>
</organism>
<dbReference type="AlphaFoldDB" id="A0A2T0XRU1"/>
<dbReference type="Gene3D" id="1.10.260.40">
    <property type="entry name" value="lambda repressor-like DNA-binding domains"/>
    <property type="match status" value="1"/>
</dbReference>
<gene>
    <name evidence="5" type="ORF">DFO77_11735</name>
</gene>
<keyword evidence="2" id="KW-0238">DNA-binding</keyword>
<comment type="caution">
    <text evidence="5">The sequence shown here is derived from an EMBL/GenBank/DDBJ whole genome shotgun (WGS) entry which is preliminary data.</text>
</comment>
<dbReference type="PROSITE" id="PS50932">
    <property type="entry name" value="HTH_LACI_2"/>
    <property type="match status" value="1"/>
</dbReference>
<dbReference type="STRING" id="1168289.GCA_000259075_03180"/>
<dbReference type="Pfam" id="PF00356">
    <property type="entry name" value="LacI"/>
    <property type="match status" value="1"/>
</dbReference>
<protein>
    <submittedName>
        <fullName evidence="5">LacI family transcriptional regulator</fullName>
    </submittedName>
</protein>
<evidence type="ECO:0000256" key="2">
    <source>
        <dbReference type="ARBA" id="ARBA00023125"/>
    </source>
</evidence>
<evidence type="ECO:0000259" key="4">
    <source>
        <dbReference type="PROSITE" id="PS50932"/>
    </source>
</evidence>
<evidence type="ECO:0000313" key="6">
    <source>
        <dbReference type="Proteomes" id="UP000252733"/>
    </source>
</evidence>
<dbReference type="CDD" id="cd01392">
    <property type="entry name" value="HTH_LacI"/>
    <property type="match status" value="1"/>
</dbReference>
<dbReference type="OrthoDB" id="628703at2"/>
<dbReference type="InterPro" id="IPR028082">
    <property type="entry name" value="Peripla_BP_I"/>
</dbReference>
<dbReference type="SUPFAM" id="SSF53822">
    <property type="entry name" value="Periplasmic binding protein-like I"/>
    <property type="match status" value="1"/>
</dbReference>
<dbReference type="PROSITE" id="PS00356">
    <property type="entry name" value="HTH_LACI_1"/>
    <property type="match status" value="1"/>
</dbReference>
<dbReference type="PANTHER" id="PTHR30146">
    <property type="entry name" value="LACI-RELATED TRANSCRIPTIONAL REPRESSOR"/>
    <property type="match status" value="1"/>
</dbReference>
<evidence type="ECO:0000256" key="3">
    <source>
        <dbReference type="ARBA" id="ARBA00023163"/>
    </source>
</evidence>
<dbReference type="SUPFAM" id="SSF47413">
    <property type="entry name" value="lambda repressor-like DNA-binding domains"/>
    <property type="match status" value="1"/>
</dbReference>
<dbReference type="Gene3D" id="3.40.50.2300">
    <property type="match status" value="2"/>
</dbReference>
<dbReference type="InterPro" id="IPR025997">
    <property type="entry name" value="SBP_2_dom"/>
</dbReference>
<dbReference type="GO" id="GO:0003700">
    <property type="term" value="F:DNA-binding transcription factor activity"/>
    <property type="evidence" value="ECO:0007669"/>
    <property type="project" value="TreeGrafter"/>
</dbReference>
<dbReference type="Pfam" id="PF13407">
    <property type="entry name" value="Peripla_BP_4"/>
    <property type="match status" value="1"/>
</dbReference>
<keyword evidence="6" id="KW-1185">Reference proteome</keyword>
<dbReference type="EMBL" id="QPIZ01000017">
    <property type="protein sequence ID" value="RCW31593.1"/>
    <property type="molecule type" value="Genomic_DNA"/>
</dbReference>
<name>A0A2T0XRU1_9BACT</name>
<dbReference type="InterPro" id="IPR010982">
    <property type="entry name" value="Lambda_DNA-bd_dom_sf"/>
</dbReference>
<proteinExistence type="predicted"/>
<reference evidence="5 6" key="1">
    <citation type="submission" date="2018-07" db="EMBL/GenBank/DDBJ databases">
        <title>Freshwater and sediment microbial communities from various areas in North America, analyzing microbe dynamics in response to fracking.</title>
        <authorList>
            <person name="Lamendella R."/>
        </authorList>
    </citation>
    <scope>NUCLEOTIDE SEQUENCE [LARGE SCALE GENOMIC DNA]</scope>
    <source>
        <strain evidence="5 6">160A</strain>
    </source>
</reference>